<dbReference type="InterPro" id="IPR036388">
    <property type="entry name" value="WH-like_DNA-bd_sf"/>
</dbReference>
<dbReference type="SUPFAM" id="SSF53613">
    <property type="entry name" value="Ribokinase-like"/>
    <property type="match status" value="1"/>
</dbReference>
<keyword evidence="2" id="KW-0418">Kinase</keyword>
<evidence type="ECO:0000256" key="1">
    <source>
        <dbReference type="ARBA" id="ARBA00022679"/>
    </source>
</evidence>
<dbReference type="Gene3D" id="3.40.1190.20">
    <property type="match status" value="1"/>
</dbReference>
<dbReference type="RefSeq" id="WP_186868153.1">
    <property type="nucleotide sequence ID" value="NZ_JACOOL010000001.1"/>
</dbReference>
<organism evidence="4 5">
    <name type="scientific">Ornithinibacillus hominis</name>
    <dbReference type="NCBI Taxonomy" id="2763055"/>
    <lineage>
        <taxon>Bacteria</taxon>
        <taxon>Bacillati</taxon>
        <taxon>Bacillota</taxon>
        <taxon>Bacilli</taxon>
        <taxon>Bacillales</taxon>
        <taxon>Bacillaceae</taxon>
        <taxon>Ornithinibacillus</taxon>
    </lineage>
</organism>
<dbReference type="GO" id="GO:0004730">
    <property type="term" value="F:pseudouridylate synthase activity"/>
    <property type="evidence" value="ECO:0007669"/>
    <property type="project" value="TreeGrafter"/>
</dbReference>
<comment type="caution">
    <text evidence="4">The sequence shown here is derived from an EMBL/GenBank/DDBJ whole genome shotgun (WGS) entry which is preliminary data.</text>
</comment>
<dbReference type="EMBL" id="JACOOL010000001">
    <property type="protein sequence ID" value="MBC5635449.1"/>
    <property type="molecule type" value="Genomic_DNA"/>
</dbReference>
<dbReference type="PROSITE" id="PS00584">
    <property type="entry name" value="PFKB_KINASES_2"/>
    <property type="match status" value="1"/>
</dbReference>
<dbReference type="PANTHER" id="PTHR42909:SF4">
    <property type="entry name" value="CARBOHYDRATE KINASE, PFKB FAMILY"/>
    <property type="match status" value="1"/>
</dbReference>
<evidence type="ECO:0000313" key="5">
    <source>
        <dbReference type="Proteomes" id="UP000637359"/>
    </source>
</evidence>
<gene>
    <name evidence="4" type="ORF">H8S33_01300</name>
</gene>
<dbReference type="Proteomes" id="UP000637359">
    <property type="component" value="Unassembled WGS sequence"/>
</dbReference>
<dbReference type="Pfam" id="PF00294">
    <property type="entry name" value="PfkB"/>
    <property type="match status" value="1"/>
</dbReference>
<dbReference type="InterPro" id="IPR011611">
    <property type="entry name" value="PfkB_dom"/>
</dbReference>
<dbReference type="GO" id="GO:0016798">
    <property type="term" value="F:hydrolase activity, acting on glycosyl bonds"/>
    <property type="evidence" value="ECO:0007669"/>
    <property type="project" value="TreeGrafter"/>
</dbReference>
<sequence>MNFSLNENEQKLFNLIKKNPFISQQELAEEMNLSRPSVANLISGLVKKGYIHGKAYIVGDDKQIVCIGGANVDRKFYIKGKLQYGTSNPIRSVQSAGGVARNVAENLGRLGKNVSLLTASGFDAEWHFIEEASSSYMSLTHTIPLVKEATGSYSAVIDQSGELVLALADMDIYDSITPEVLQPKLSKFSLARCFVADLNLPMDTLASIKQFALSRNIPLVFIAVSAPKMDRLPKDLQGLTWLITNCDETEAFFDIAIKTKADWQEAAHKWLQLGIENIVVTNGKEGALIGNLEEGIHHMPALEVTNVHDVTGAGDAFSAGVIYAWLEGESLPTIAKAAAVNSSKTIQTNYTVRQDLTPQQLKLDMEEVE</sequence>
<dbReference type="SUPFAM" id="SSF46785">
    <property type="entry name" value="Winged helix' DNA-binding domain"/>
    <property type="match status" value="1"/>
</dbReference>
<evidence type="ECO:0000313" key="4">
    <source>
        <dbReference type="EMBL" id="MBC5635449.1"/>
    </source>
</evidence>
<evidence type="ECO:0000259" key="3">
    <source>
        <dbReference type="PROSITE" id="PS50035"/>
    </source>
</evidence>
<dbReference type="CDD" id="cd01941">
    <property type="entry name" value="YeiC_kinase_like"/>
    <property type="match status" value="1"/>
</dbReference>
<dbReference type="Pfam" id="PF13412">
    <property type="entry name" value="HTH_24"/>
    <property type="match status" value="1"/>
</dbReference>
<dbReference type="GO" id="GO:0016301">
    <property type="term" value="F:kinase activity"/>
    <property type="evidence" value="ECO:0007669"/>
    <property type="project" value="UniProtKB-KW"/>
</dbReference>
<dbReference type="Gene3D" id="1.10.10.10">
    <property type="entry name" value="Winged helix-like DNA-binding domain superfamily/Winged helix DNA-binding domain"/>
    <property type="match status" value="1"/>
</dbReference>
<keyword evidence="5" id="KW-1185">Reference proteome</keyword>
<proteinExistence type="predicted"/>
<dbReference type="AlphaFoldDB" id="A0A923RFG1"/>
<name>A0A923RFG1_9BACI</name>
<dbReference type="GO" id="GO:0006793">
    <property type="term" value="P:phosphorus metabolic process"/>
    <property type="evidence" value="ECO:0007669"/>
    <property type="project" value="UniProtKB-ARBA"/>
</dbReference>
<dbReference type="PROSITE" id="PS50035">
    <property type="entry name" value="PLD"/>
    <property type="match status" value="1"/>
</dbReference>
<dbReference type="InterPro" id="IPR001736">
    <property type="entry name" value="PLipase_D/transphosphatidylase"/>
</dbReference>
<feature type="domain" description="PLD phosphodiesterase" evidence="3">
    <location>
        <begin position="47"/>
        <end position="76"/>
    </location>
</feature>
<dbReference type="GO" id="GO:0005737">
    <property type="term" value="C:cytoplasm"/>
    <property type="evidence" value="ECO:0007669"/>
    <property type="project" value="TreeGrafter"/>
</dbReference>
<accession>A0A923RFG1</accession>
<evidence type="ECO:0000256" key="2">
    <source>
        <dbReference type="ARBA" id="ARBA00022777"/>
    </source>
</evidence>
<keyword evidence="1" id="KW-0808">Transferase</keyword>
<dbReference type="InterPro" id="IPR002173">
    <property type="entry name" value="Carboh/pur_kinase_PfkB_CS"/>
</dbReference>
<dbReference type="InterPro" id="IPR029056">
    <property type="entry name" value="Ribokinase-like"/>
</dbReference>
<reference evidence="4" key="1">
    <citation type="submission" date="2020-08" db="EMBL/GenBank/DDBJ databases">
        <title>Genome public.</title>
        <authorList>
            <person name="Liu C."/>
            <person name="Sun Q."/>
        </authorList>
    </citation>
    <scope>NUCLEOTIDE SEQUENCE</scope>
    <source>
        <strain evidence="4">BX22</strain>
    </source>
</reference>
<dbReference type="PROSITE" id="PS00583">
    <property type="entry name" value="PFKB_KINASES_1"/>
    <property type="match status" value="1"/>
</dbReference>
<dbReference type="InterPro" id="IPR036390">
    <property type="entry name" value="WH_DNA-bd_sf"/>
</dbReference>
<protein>
    <submittedName>
        <fullName evidence="4">Winged helix-turn-helix transcriptional regulator</fullName>
    </submittedName>
</protein>
<dbReference type="PANTHER" id="PTHR42909">
    <property type="entry name" value="ZGC:136858"/>
    <property type="match status" value="1"/>
</dbReference>